<dbReference type="NCBIfam" id="NF003742">
    <property type="entry name" value="PRK05339.1"/>
    <property type="match status" value="1"/>
</dbReference>
<reference evidence="2 3" key="1">
    <citation type="journal article" date="2016" name="Microb. Cell Fact.">
        <title>Dissection of exopolysaccharide biosynthesis in Kozakia baliensis.</title>
        <authorList>
            <person name="Brandt J.U."/>
            <person name="Jakob F."/>
            <person name="Behr J."/>
            <person name="Geissler A.J."/>
            <person name="Vogel R.F."/>
        </authorList>
    </citation>
    <scope>NUCLEOTIDE SEQUENCE [LARGE SCALE GENOMIC DNA]</scope>
    <source>
        <strain evidence="2 3">DSM 14400</strain>
    </source>
</reference>
<dbReference type="EC" id="2.7.4.27" evidence="1"/>
<keyword evidence="2" id="KW-0670">Pyruvate</keyword>
<dbReference type="GO" id="GO:0016776">
    <property type="term" value="F:phosphotransferase activity, phosphate group as acceptor"/>
    <property type="evidence" value="ECO:0007669"/>
    <property type="project" value="UniProtKB-UniRule"/>
</dbReference>
<evidence type="ECO:0000313" key="2">
    <source>
        <dbReference type="EMBL" id="AOX16034.1"/>
    </source>
</evidence>
<dbReference type="GO" id="GO:0004674">
    <property type="term" value="F:protein serine/threonine kinase activity"/>
    <property type="evidence" value="ECO:0007669"/>
    <property type="project" value="UniProtKB-UniRule"/>
</dbReference>
<dbReference type="eggNOG" id="COG1806">
    <property type="taxonomic scope" value="Bacteria"/>
</dbReference>
<dbReference type="OrthoDB" id="9782201at2"/>
<evidence type="ECO:0000256" key="1">
    <source>
        <dbReference type="HAMAP-Rule" id="MF_00921"/>
    </source>
</evidence>
<protein>
    <recommendedName>
        <fullName evidence="1">Putative pyruvate, phosphate dikinase regulatory protein</fullName>
        <shortName evidence="1">PPDK regulatory protein</shortName>
        <ecNumber evidence="1">2.7.11.32</ecNumber>
        <ecNumber evidence="1">2.7.4.27</ecNumber>
    </recommendedName>
</protein>
<comment type="function">
    <text evidence="1">Bifunctional serine/threonine kinase and phosphorylase involved in the regulation of the pyruvate, phosphate dikinase (PPDK) by catalyzing its phosphorylation/dephosphorylation.</text>
</comment>
<dbReference type="EC" id="2.7.11.32" evidence="1"/>
<keyword evidence="1" id="KW-0547">Nucleotide-binding</keyword>
<organism evidence="2 3">
    <name type="scientific">Kozakia baliensis</name>
    <dbReference type="NCBI Taxonomy" id="153496"/>
    <lineage>
        <taxon>Bacteria</taxon>
        <taxon>Pseudomonadati</taxon>
        <taxon>Pseudomonadota</taxon>
        <taxon>Alphaproteobacteria</taxon>
        <taxon>Acetobacterales</taxon>
        <taxon>Acetobacteraceae</taxon>
        <taxon>Kozakia</taxon>
    </lineage>
</organism>
<keyword evidence="1" id="KW-0808">Transferase</keyword>
<proteinExistence type="inferred from homology"/>
<dbReference type="KEGG" id="kba:A0U89_01545"/>
<dbReference type="AlphaFoldDB" id="A0A1D8UQX4"/>
<dbReference type="HAMAP" id="MF_00921">
    <property type="entry name" value="PDRP"/>
    <property type="match status" value="1"/>
</dbReference>
<accession>A0A1D8UQX4</accession>
<name>A0A1D8UQX4_9PROT</name>
<keyword evidence="3" id="KW-1185">Reference proteome</keyword>
<sequence>MPTSSSTRVLHLVSEATGQALESMTRACIAQFGEARFVLRHWNLVRSVFHVERILADIAAERGSVLSSLTTPELRTALQEGCQRLDVRVTNILDSTLKFLEAETGTYAQRRPGGQYIMDEAYQRRIDAMQYVIAHDDGQKVAGLDEADIVLVGVSRTSKTPTCVYLATRGLKAANVPLVPGAEPPEILKNHKGLIVGLTLDPPLLVEIRRSRMSAMLPKDQFGKRGYVPSDTTYVDPTVVWEEVMWAKRLCRRFNWPIINVSHRSVEETAARIMDMLEHPG</sequence>
<dbReference type="InterPro" id="IPR026565">
    <property type="entry name" value="PPDK_reg"/>
</dbReference>
<comment type="catalytic activity">
    <reaction evidence="1">
        <text>N(tele)-phospho-L-histidyl/O-phospho-L-threonyl-[pyruvate, phosphate dikinase] + phosphate + H(+) = N(tele)-phospho-L-histidyl/L-threonyl-[pyruvate, phosphate dikinase] + diphosphate</text>
        <dbReference type="Rhea" id="RHEA:43696"/>
        <dbReference type="Rhea" id="RHEA-COMP:10650"/>
        <dbReference type="Rhea" id="RHEA-COMP:10651"/>
        <dbReference type="ChEBI" id="CHEBI:15378"/>
        <dbReference type="ChEBI" id="CHEBI:30013"/>
        <dbReference type="ChEBI" id="CHEBI:33019"/>
        <dbReference type="ChEBI" id="CHEBI:43474"/>
        <dbReference type="ChEBI" id="CHEBI:61977"/>
        <dbReference type="ChEBI" id="CHEBI:83586"/>
        <dbReference type="EC" id="2.7.4.27"/>
    </reaction>
</comment>
<dbReference type="Proteomes" id="UP000179145">
    <property type="component" value="Chromosome"/>
</dbReference>
<evidence type="ECO:0000313" key="3">
    <source>
        <dbReference type="Proteomes" id="UP000179145"/>
    </source>
</evidence>
<dbReference type="PANTHER" id="PTHR31756:SF3">
    <property type="entry name" value="PYRUVATE, PHOSPHATE DIKINASE REGULATORY PROTEIN 1, CHLOROPLASTIC"/>
    <property type="match status" value="1"/>
</dbReference>
<feature type="binding site" evidence="1">
    <location>
        <begin position="153"/>
        <end position="160"/>
    </location>
    <ligand>
        <name>ADP</name>
        <dbReference type="ChEBI" id="CHEBI:456216"/>
    </ligand>
</feature>
<dbReference type="STRING" id="153496.A0U89_01545"/>
<dbReference type="InterPro" id="IPR005177">
    <property type="entry name" value="Kinase-pyrophosphorylase"/>
</dbReference>
<keyword evidence="1" id="KW-0418">Kinase</keyword>
<dbReference type="EMBL" id="CP014674">
    <property type="protein sequence ID" value="AOX16034.1"/>
    <property type="molecule type" value="Genomic_DNA"/>
</dbReference>
<gene>
    <name evidence="2" type="ORF">A0U89_01545</name>
</gene>
<dbReference type="GO" id="GO:0043531">
    <property type="term" value="F:ADP binding"/>
    <property type="evidence" value="ECO:0007669"/>
    <property type="project" value="UniProtKB-UniRule"/>
</dbReference>
<comment type="similarity">
    <text evidence="1">Belongs to the pyruvate, phosphate/water dikinase regulatory protein family. PDRP subfamily.</text>
</comment>
<dbReference type="PANTHER" id="PTHR31756">
    <property type="entry name" value="PYRUVATE, PHOSPHATE DIKINASE REGULATORY PROTEIN 1, CHLOROPLASTIC"/>
    <property type="match status" value="1"/>
</dbReference>
<dbReference type="GO" id="GO:0005524">
    <property type="term" value="F:ATP binding"/>
    <property type="evidence" value="ECO:0007669"/>
    <property type="project" value="InterPro"/>
</dbReference>
<keyword evidence="1" id="KW-0723">Serine/threonine-protein kinase</keyword>
<dbReference type="RefSeq" id="WP_070401866.1">
    <property type="nucleotide sequence ID" value="NZ_BJVW01000022.1"/>
</dbReference>
<dbReference type="Pfam" id="PF03618">
    <property type="entry name" value="Kinase-PPPase"/>
    <property type="match status" value="1"/>
</dbReference>
<comment type="catalytic activity">
    <reaction evidence="1">
        <text>N(tele)-phospho-L-histidyl/L-threonyl-[pyruvate, phosphate dikinase] + ADP = N(tele)-phospho-L-histidyl/O-phospho-L-threonyl-[pyruvate, phosphate dikinase] + AMP + H(+)</text>
        <dbReference type="Rhea" id="RHEA:43692"/>
        <dbReference type="Rhea" id="RHEA-COMP:10650"/>
        <dbReference type="Rhea" id="RHEA-COMP:10651"/>
        <dbReference type="ChEBI" id="CHEBI:15378"/>
        <dbReference type="ChEBI" id="CHEBI:30013"/>
        <dbReference type="ChEBI" id="CHEBI:61977"/>
        <dbReference type="ChEBI" id="CHEBI:83586"/>
        <dbReference type="ChEBI" id="CHEBI:456215"/>
        <dbReference type="ChEBI" id="CHEBI:456216"/>
        <dbReference type="EC" id="2.7.11.32"/>
    </reaction>
</comment>